<evidence type="ECO:0000259" key="2">
    <source>
        <dbReference type="Pfam" id="PF14358"/>
    </source>
</evidence>
<dbReference type="RefSeq" id="WP_093394064.1">
    <property type="nucleotide sequence ID" value="NZ_FOUU01000002.1"/>
</dbReference>
<keyword evidence="1" id="KW-1133">Transmembrane helix</keyword>
<gene>
    <name evidence="3" type="ORF">SAMN05660836_01094</name>
</gene>
<name>A0A1I4SPL7_9BACT</name>
<dbReference type="Pfam" id="PF14358">
    <property type="entry name" value="DUF4405"/>
    <property type="match status" value="1"/>
</dbReference>
<evidence type="ECO:0000256" key="1">
    <source>
        <dbReference type="SAM" id="Phobius"/>
    </source>
</evidence>
<keyword evidence="1" id="KW-0812">Transmembrane</keyword>
<feature type="domain" description="Flavinylation-associated cytochrome" evidence="2">
    <location>
        <begin position="9"/>
        <end position="76"/>
    </location>
</feature>
<dbReference type="EMBL" id="FOUU01000002">
    <property type="protein sequence ID" value="SFM66426.1"/>
    <property type="molecule type" value="Genomic_DNA"/>
</dbReference>
<accession>A0A1I4SPL7</accession>
<keyword evidence="4" id="KW-1185">Reference proteome</keyword>
<dbReference type="Proteomes" id="UP000199611">
    <property type="component" value="Unassembled WGS sequence"/>
</dbReference>
<feature type="transmembrane region" description="Helical" evidence="1">
    <location>
        <begin position="12"/>
        <end position="33"/>
    </location>
</feature>
<protein>
    <recommendedName>
        <fullName evidence="2">Flavinylation-associated cytochrome domain-containing protein</fullName>
    </recommendedName>
</protein>
<feature type="transmembrane region" description="Helical" evidence="1">
    <location>
        <begin position="53"/>
        <end position="74"/>
    </location>
</feature>
<keyword evidence="1" id="KW-0472">Membrane</keyword>
<proteinExistence type="predicted"/>
<organism evidence="3 4">
    <name type="scientific">Thermodesulforhabdus norvegica</name>
    <dbReference type="NCBI Taxonomy" id="39841"/>
    <lineage>
        <taxon>Bacteria</taxon>
        <taxon>Pseudomonadati</taxon>
        <taxon>Thermodesulfobacteriota</taxon>
        <taxon>Syntrophobacteria</taxon>
        <taxon>Syntrophobacterales</taxon>
        <taxon>Thermodesulforhabdaceae</taxon>
        <taxon>Thermodesulforhabdus</taxon>
    </lineage>
</organism>
<dbReference type="InterPro" id="IPR025517">
    <property type="entry name" value="DUF4405"/>
</dbReference>
<dbReference type="AlphaFoldDB" id="A0A1I4SPL7"/>
<evidence type="ECO:0000313" key="4">
    <source>
        <dbReference type="Proteomes" id="UP000199611"/>
    </source>
</evidence>
<sequence>MQKNTVKFILDSLLFLTATSTAALGLLLGFVIPKGGRVGPEEKFFLGLHRHEWGDIHLFLGISMLVILTLHLWLNWSWIKGSAQKYFGAKWSRFLLTLCGGWIAVLIAGWIIMH</sequence>
<dbReference type="STRING" id="39841.SAMN05660836_01094"/>
<dbReference type="OrthoDB" id="5421399at2"/>
<feature type="transmembrane region" description="Helical" evidence="1">
    <location>
        <begin position="94"/>
        <end position="113"/>
    </location>
</feature>
<reference evidence="3 4" key="1">
    <citation type="submission" date="2016-10" db="EMBL/GenBank/DDBJ databases">
        <authorList>
            <person name="de Groot N.N."/>
        </authorList>
    </citation>
    <scope>NUCLEOTIDE SEQUENCE [LARGE SCALE GENOMIC DNA]</scope>
    <source>
        <strain evidence="3 4">DSM 9990</strain>
    </source>
</reference>
<evidence type="ECO:0000313" key="3">
    <source>
        <dbReference type="EMBL" id="SFM66426.1"/>
    </source>
</evidence>